<proteinExistence type="inferred from homology"/>
<dbReference type="PROSITE" id="PS50850">
    <property type="entry name" value="MFS"/>
    <property type="match status" value="1"/>
</dbReference>
<comment type="similarity">
    <text evidence="2">Belongs to the major facilitator superfamily. EmrB family.</text>
</comment>
<dbReference type="Proteomes" id="UP000295371">
    <property type="component" value="Unassembled WGS sequence"/>
</dbReference>
<dbReference type="Gene3D" id="1.20.1720.10">
    <property type="entry name" value="Multidrug resistance protein D"/>
    <property type="match status" value="1"/>
</dbReference>
<dbReference type="Pfam" id="PF07690">
    <property type="entry name" value="MFS_1"/>
    <property type="match status" value="1"/>
</dbReference>
<dbReference type="InterPro" id="IPR004638">
    <property type="entry name" value="EmrB-like"/>
</dbReference>
<dbReference type="PANTHER" id="PTHR42718">
    <property type="entry name" value="MAJOR FACILITATOR SUPERFAMILY MULTIDRUG TRANSPORTER MFSC"/>
    <property type="match status" value="1"/>
</dbReference>
<feature type="transmembrane region" description="Helical" evidence="9">
    <location>
        <begin position="134"/>
        <end position="152"/>
    </location>
</feature>
<feature type="transmembrane region" description="Helical" evidence="9">
    <location>
        <begin position="33"/>
        <end position="54"/>
    </location>
</feature>
<keyword evidence="3" id="KW-0813">Transport</keyword>
<feature type="transmembrane region" description="Helical" evidence="9">
    <location>
        <begin position="355"/>
        <end position="376"/>
    </location>
</feature>
<protein>
    <submittedName>
        <fullName evidence="11">DHA2 family lincomycin resistance protein-like MFS transporter</fullName>
    </submittedName>
</protein>
<organism evidence="11 12">
    <name type="scientific">Naumannella halotolerans</name>
    <dbReference type="NCBI Taxonomy" id="993414"/>
    <lineage>
        <taxon>Bacteria</taxon>
        <taxon>Bacillati</taxon>
        <taxon>Actinomycetota</taxon>
        <taxon>Actinomycetes</taxon>
        <taxon>Propionibacteriales</taxon>
        <taxon>Propionibacteriaceae</taxon>
        <taxon>Naumannella</taxon>
    </lineage>
</organism>
<dbReference type="CDD" id="cd17503">
    <property type="entry name" value="MFS_LmrB_MDR_like"/>
    <property type="match status" value="1"/>
</dbReference>
<feature type="domain" description="Major facilitator superfamily (MFS) profile" evidence="10">
    <location>
        <begin position="36"/>
        <end position="490"/>
    </location>
</feature>
<evidence type="ECO:0000313" key="12">
    <source>
        <dbReference type="Proteomes" id="UP000295371"/>
    </source>
</evidence>
<keyword evidence="6 9" id="KW-1133">Transmembrane helix</keyword>
<feature type="transmembrane region" description="Helical" evidence="9">
    <location>
        <begin position="294"/>
        <end position="317"/>
    </location>
</feature>
<dbReference type="EMBL" id="SOAW01000001">
    <property type="protein sequence ID" value="TDT32828.1"/>
    <property type="molecule type" value="Genomic_DNA"/>
</dbReference>
<comment type="subcellular location">
    <subcellularLocation>
        <location evidence="1">Cell membrane</location>
        <topology evidence="1">Multi-pass membrane protein</topology>
    </subcellularLocation>
</comment>
<feature type="transmembrane region" description="Helical" evidence="9">
    <location>
        <begin position="74"/>
        <end position="94"/>
    </location>
</feature>
<feature type="transmembrane region" description="Helical" evidence="9">
    <location>
        <begin position="164"/>
        <end position="186"/>
    </location>
</feature>
<dbReference type="GO" id="GO:0022857">
    <property type="term" value="F:transmembrane transporter activity"/>
    <property type="evidence" value="ECO:0007669"/>
    <property type="project" value="InterPro"/>
</dbReference>
<evidence type="ECO:0000256" key="6">
    <source>
        <dbReference type="ARBA" id="ARBA00022989"/>
    </source>
</evidence>
<name>A0A4V3ENA5_9ACTN</name>
<evidence type="ECO:0000256" key="4">
    <source>
        <dbReference type="ARBA" id="ARBA00022475"/>
    </source>
</evidence>
<evidence type="ECO:0000256" key="1">
    <source>
        <dbReference type="ARBA" id="ARBA00004651"/>
    </source>
</evidence>
<dbReference type="InterPro" id="IPR036259">
    <property type="entry name" value="MFS_trans_sf"/>
</dbReference>
<feature type="transmembrane region" description="Helical" evidence="9">
    <location>
        <begin position="323"/>
        <end position="343"/>
    </location>
</feature>
<feature type="region of interest" description="Disordered" evidence="8">
    <location>
        <begin position="1"/>
        <end position="25"/>
    </location>
</feature>
<dbReference type="OrthoDB" id="9812221at2"/>
<feature type="transmembrane region" description="Helical" evidence="9">
    <location>
        <begin position="192"/>
        <end position="212"/>
    </location>
</feature>
<keyword evidence="7 9" id="KW-0472">Membrane</keyword>
<sequence>MATEPAAEPRPSDPASGPDRADAAGPSTVPPGALLIIGLLIGAAFVVILNETVMANALHQLMADLGVDERAGQWLTTAFMLTMAVVIPLSGWVIQRFSTRSVFIAAMSLFSAGTLLALIAPVFGVLLLARVVQASGTAVMMPLLMTTILNLVPVHRRGSAMGMIGIVISLAPALGPTASGVILSVFGTWRAIFAVMLPIGLIALAMGWWKLVNVNQPSHNRLDVVTLPLAALGFGGLVYSLSQLGESGGGGLPLWLSLPIGVLGLLAFVARQYQLQRTTGTPLLDLRTFTHRRFALGVTVMVIGFGALMGIAILLPLHLQGPVGLSPLAAGLIVLPGGLLMGLSGPLVGSAFDKFGPRVLAIPGLLMLSGGLFTFSRTTLETPIGLYVGTYTVMTVGLSLLFTPMFTTALNDLPPHLYPHGSAWLGSMQQVGGAAGIALLVTISSTVAASAGDPNSVAAQSAGFETAMTVAACLALVALPLVVAMGRYVPAQQPDTPPIAH</sequence>
<evidence type="ECO:0000259" key="10">
    <source>
        <dbReference type="PROSITE" id="PS50850"/>
    </source>
</evidence>
<dbReference type="InterPro" id="IPR020846">
    <property type="entry name" value="MFS_dom"/>
</dbReference>
<keyword evidence="5 9" id="KW-0812">Transmembrane</keyword>
<evidence type="ECO:0000256" key="3">
    <source>
        <dbReference type="ARBA" id="ARBA00022448"/>
    </source>
</evidence>
<accession>A0A4V3ENA5</accession>
<evidence type="ECO:0000313" key="11">
    <source>
        <dbReference type="EMBL" id="TDT32828.1"/>
    </source>
</evidence>
<keyword evidence="12" id="KW-1185">Reference proteome</keyword>
<gene>
    <name evidence="11" type="ORF">CLV29_0418</name>
</gene>
<dbReference type="RefSeq" id="WP_133753418.1">
    <property type="nucleotide sequence ID" value="NZ_SOAW01000001.1"/>
</dbReference>
<feature type="transmembrane region" description="Helical" evidence="9">
    <location>
        <begin position="224"/>
        <end position="242"/>
    </location>
</feature>
<feature type="transmembrane region" description="Helical" evidence="9">
    <location>
        <begin position="254"/>
        <end position="273"/>
    </location>
</feature>
<dbReference type="GO" id="GO:0005886">
    <property type="term" value="C:plasma membrane"/>
    <property type="evidence" value="ECO:0007669"/>
    <property type="project" value="UniProtKB-SubCell"/>
</dbReference>
<comment type="caution">
    <text evidence="11">The sequence shown here is derived from an EMBL/GenBank/DDBJ whole genome shotgun (WGS) entry which is preliminary data.</text>
</comment>
<dbReference type="InterPro" id="IPR011701">
    <property type="entry name" value="MFS"/>
</dbReference>
<feature type="transmembrane region" description="Helical" evidence="9">
    <location>
        <begin position="431"/>
        <end position="451"/>
    </location>
</feature>
<dbReference type="NCBIfam" id="TIGR00711">
    <property type="entry name" value="efflux_EmrB"/>
    <property type="match status" value="1"/>
</dbReference>
<evidence type="ECO:0000256" key="9">
    <source>
        <dbReference type="SAM" id="Phobius"/>
    </source>
</evidence>
<reference evidence="11 12" key="1">
    <citation type="submission" date="2019-03" db="EMBL/GenBank/DDBJ databases">
        <title>Genomic Encyclopedia of Archaeal and Bacterial Type Strains, Phase II (KMG-II): from individual species to whole genera.</title>
        <authorList>
            <person name="Goeker M."/>
        </authorList>
    </citation>
    <scope>NUCLEOTIDE SEQUENCE [LARGE SCALE GENOMIC DNA]</scope>
    <source>
        <strain evidence="11 12">DSM 24323</strain>
    </source>
</reference>
<evidence type="ECO:0000256" key="5">
    <source>
        <dbReference type="ARBA" id="ARBA00022692"/>
    </source>
</evidence>
<feature type="transmembrane region" description="Helical" evidence="9">
    <location>
        <begin position="463"/>
        <end position="484"/>
    </location>
</feature>
<dbReference type="SUPFAM" id="SSF103473">
    <property type="entry name" value="MFS general substrate transporter"/>
    <property type="match status" value="1"/>
</dbReference>
<evidence type="ECO:0000256" key="7">
    <source>
        <dbReference type="ARBA" id="ARBA00023136"/>
    </source>
</evidence>
<feature type="transmembrane region" description="Helical" evidence="9">
    <location>
        <begin position="388"/>
        <end position="410"/>
    </location>
</feature>
<evidence type="ECO:0000256" key="8">
    <source>
        <dbReference type="SAM" id="MobiDB-lite"/>
    </source>
</evidence>
<dbReference type="AlphaFoldDB" id="A0A4V3ENA5"/>
<dbReference type="PANTHER" id="PTHR42718:SF9">
    <property type="entry name" value="MAJOR FACILITATOR SUPERFAMILY MULTIDRUG TRANSPORTER MFSC"/>
    <property type="match status" value="1"/>
</dbReference>
<dbReference type="PRINTS" id="PR01036">
    <property type="entry name" value="TCRTETB"/>
</dbReference>
<evidence type="ECO:0000256" key="2">
    <source>
        <dbReference type="ARBA" id="ARBA00008537"/>
    </source>
</evidence>
<dbReference type="Gene3D" id="1.20.1250.20">
    <property type="entry name" value="MFS general substrate transporter like domains"/>
    <property type="match status" value="1"/>
</dbReference>
<keyword evidence="4" id="KW-1003">Cell membrane</keyword>
<feature type="transmembrane region" description="Helical" evidence="9">
    <location>
        <begin position="101"/>
        <end position="128"/>
    </location>
</feature>